<keyword evidence="2" id="KW-1185">Reference proteome</keyword>
<accession>A0ABW5XIE6</accession>
<proteinExistence type="predicted"/>
<sequence>MTAQFDGYESDTLFNSMQEGGQGVFSLMVDLKNIVEFDSDGVARFARNASAVEPAAVSVAGPAREVLVGQEIRLSLTERSVSPIAGDLKVVWSNGYEGPTYHVRPEDLGKTLTATATFEGADMRPLEVTIECGPVVLASAPEIDRSYVTLTGDALGEQGAPDSGVREFSPAYLYVDSAAFSPAVDSIDVAWLIGGDEVAAETGILPQILDTNLDVTRVGASRNAVVRSEGEVLSPMERFDLLASVEDLEGLPRIFAELLGGEVLPGGAGEALDRVDHEVGKAGVRIKDAGALAASDGDAPEAVDLGQGESATFEPRKVFVDATQPFFTAVFTPPQGSGGNSLTARVTAHRQGAESAVFAVNAGWIGSGAAYSLRDGVAVRVATPRVGEEAWVKVKRKDFEPAAQTLSYQWCLNGQEIPGETESRIEVTPAMRGRELSVFIEASGANAMTTTLDASLGVVGLGDAPEYLGEELRIKGKPRAGEILKIVLEHEFVYPMPDSVEVQWMRGKEIIRGARAMTYPVDLSDVDEKIWARVLLRRLGHATTVLKTPKVRIKST</sequence>
<dbReference type="Proteomes" id="UP001597391">
    <property type="component" value="Unassembled WGS sequence"/>
</dbReference>
<evidence type="ECO:0000313" key="2">
    <source>
        <dbReference type="Proteomes" id="UP001597391"/>
    </source>
</evidence>
<dbReference type="EMBL" id="JBHUOP010000006">
    <property type="protein sequence ID" value="MFD2841474.1"/>
    <property type="molecule type" value="Genomic_DNA"/>
</dbReference>
<comment type="caution">
    <text evidence="1">The sequence shown here is derived from an EMBL/GenBank/DDBJ whole genome shotgun (WGS) entry which is preliminary data.</text>
</comment>
<evidence type="ECO:0008006" key="3">
    <source>
        <dbReference type="Google" id="ProtNLM"/>
    </source>
</evidence>
<reference evidence="2" key="1">
    <citation type="journal article" date="2019" name="Int. J. Syst. Evol. Microbiol.">
        <title>The Global Catalogue of Microorganisms (GCM) 10K type strain sequencing project: providing services to taxonomists for standard genome sequencing and annotation.</title>
        <authorList>
            <consortium name="The Broad Institute Genomics Platform"/>
            <consortium name="The Broad Institute Genome Sequencing Center for Infectious Disease"/>
            <person name="Wu L."/>
            <person name="Ma J."/>
        </authorList>
    </citation>
    <scope>NUCLEOTIDE SEQUENCE [LARGE SCALE GENOMIC DNA]</scope>
    <source>
        <strain evidence="2">KCTC 33576</strain>
    </source>
</reference>
<name>A0ABW5XIE6_9MICO</name>
<gene>
    <name evidence="1" type="ORF">ACFSYH_12985</name>
</gene>
<evidence type="ECO:0000313" key="1">
    <source>
        <dbReference type="EMBL" id="MFD2841474.1"/>
    </source>
</evidence>
<dbReference type="RefSeq" id="WP_377467500.1">
    <property type="nucleotide sequence ID" value="NZ_JBHUOP010000006.1"/>
</dbReference>
<organism evidence="1 2">
    <name type="scientific">Populibacterium corticicola</name>
    <dbReference type="NCBI Taxonomy" id="1812826"/>
    <lineage>
        <taxon>Bacteria</taxon>
        <taxon>Bacillati</taxon>
        <taxon>Actinomycetota</taxon>
        <taxon>Actinomycetes</taxon>
        <taxon>Micrococcales</taxon>
        <taxon>Jonesiaceae</taxon>
        <taxon>Populibacterium</taxon>
    </lineage>
</organism>
<protein>
    <recommendedName>
        <fullName evidence="3">DUF4815 domain-containing protein</fullName>
    </recommendedName>
</protein>
<dbReference type="Gene3D" id="2.60.40.2700">
    <property type="match status" value="2"/>
</dbReference>